<feature type="transmembrane region" description="Helical" evidence="2">
    <location>
        <begin position="415"/>
        <end position="435"/>
    </location>
</feature>
<reference evidence="3" key="1">
    <citation type="journal article" date="2020" name="Stud. Mycol.">
        <title>101 Dothideomycetes genomes: a test case for predicting lifestyles and emergence of pathogens.</title>
        <authorList>
            <person name="Haridas S."/>
            <person name="Albert R."/>
            <person name="Binder M."/>
            <person name="Bloem J."/>
            <person name="Labutti K."/>
            <person name="Salamov A."/>
            <person name="Andreopoulos B."/>
            <person name="Baker S."/>
            <person name="Barry K."/>
            <person name="Bills G."/>
            <person name="Bluhm B."/>
            <person name="Cannon C."/>
            <person name="Castanera R."/>
            <person name="Culley D."/>
            <person name="Daum C."/>
            <person name="Ezra D."/>
            <person name="Gonzalez J."/>
            <person name="Henrissat B."/>
            <person name="Kuo A."/>
            <person name="Liang C."/>
            <person name="Lipzen A."/>
            <person name="Lutzoni F."/>
            <person name="Magnuson J."/>
            <person name="Mondo S."/>
            <person name="Nolan M."/>
            <person name="Ohm R."/>
            <person name="Pangilinan J."/>
            <person name="Park H.-J."/>
            <person name="Ramirez L."/>
            <person name="Alfaro M."/>
            <person name="Sun H."/>
            <person name="Tritt A."/>
            <person name="Yoshinaga Y."/>
            <person name="Zwiers L.-H."/>
            <person name="Turgeon B."/>
            <person name="Goodwin S."/>
            <person name="Spatafora J."/>
            <person name="Crous P."/>
            <person name="Grigoriev I."/>
        </authorList>
    </citation>
    <scope>NUCLEOTIDE SEQUENCE</scope>
    <source>
        <strain evidence="3">CBS 119925</strain>
    </source>
</reference>
<evidence type="ECO:0000256" key="1">
    <source>
        <dbReference type="SAM" id="MobiDB-lite"/>
    </source>
</evidence>
<evidence type="ECO:0000256" key="2">
    <source>
        <dbReference type="SAM" id="Phobius"/>
    </source>
</evidence>
<keyword evidence="2" id="KW-1133">Transmembrane helix</keyword>
<dbReference type="Proteomes" id="UP000799440">
    <property type="component" value="Unassembled WGS sequence"/>
</dbReference>
<accession>A0A6A6VJ83</accession>
<feature type="transmembrane region" description="Helical" evidence="2">
    <location>
        <begin position="387"/>
        <end position="408"/>
    </location>
</feature>
<evidence type="ECO:0000313" key="3">
    <source>
        <dbReference type="EMBL" id="KAF2749177.1"/>
    </source>
</evidence>
<sequence>MASHSSSLRTPYGRNAPQHFLDPSVHLVHERKQSIVDAAIHARVPTPDSFWHPLLHQYWTLILNYRRHWYTWYDDPETLVTSEQAETVAKQTQSAQDRATLIVKTMEERGLLKPTHEARAIIAWKETDFIPGTMAIPASRYYSHRHSTLPTGDTLMRLQIGAKRAGQATEGDKQERGREARSLQGGRVNFRDSFTPSPGHSLRDFHSHNRHSAGPVRTNVYKVRSNTNHLTSTLIHTHDHGFALPSPTRDGDGDYNSDDDHLETFLSRYEPRIHARIPTVVENWHPLIQDYWALINSHRRMLELYRRPATFEQAEAAEEILRPFKERALELVEAIEQLDLLNPVNEALQAPGGVDNATESPATHQLSPNKPLLSPIRSAPVEDMSRWALLEFCVLFYVALSHTFLYDWGAREHMYLAFVIWDSRFFGATGFLAVMAPKVLNYMYLKWGWNGVLVTVGWFLASSVVSRLVERLVKRKEEKSKEESVTEKMEEATEEMEEDSENEVGGDDTEKIEEDMESKEEAKEVGGDEREKKGEEEVQESGDA</sequence>
<feature type="region of interest" description="Disordered" evidence="1">
    <location>
        <begin position="163"/>
        <end position="213"/>
    </location>
</feature>
<feature type="compositionally biased region" description="Basic and acidic residues" evidence="1">
    <location>
        <begin position="170"/>
        <end position="181"/>
    </location>
</feature>
<keyword evidence="2" id="KW-0472">Membrane</keyword>
<feature type="compositionally biased region" description="Basic and acidic residues" evidence="1">
    <location>
        <begin position="519"/>
        <end position="536"/>
    </location>
</feature>
<organism evidence="3 4">
    <name type="scientific">Sporormia fimetaria CBS 119925</name>
    <dbReference type="NCBI Taxonomy" id="1340428"/>
    <lineage>
        <taxon>Eukaryota</taxon>
        <taxon>Fungi</taxon>
        <taxon>Dikarya</taxon>
        <taxon>Ascomycota</taxon>
        <taxon>Pezizomycotina</taxon>
        <taxon>Dothideomycetes</taxon>
        <taxon>Pleosporomycetidae</taxon>
        <taxon>Pleosporales</taxon>
        <taxon>Sporormiaceae</taxon>
        <taxon>Sporormia</taxon>
    </lineage>
</organism>
<keyword evidence="2" id="KW-0812">Transmembrane</keyword>
<proteinExistence type="predicted"/>
<dbReference type="EMBL" id="MU006567">
    <property type="protein sequence ID" value="KAF2749177.1"/>
    <property type="molecule type" value="Genomic_DNA"/>
</dbReference>
<protein>
    <submittedName>
        <fullName evidence="3">Uncharacterized protein</fullName>
    </submittedName>
</protein>
<keyword evidence="4" id="KW-1185">Reference proteome</keyword>
<feature type="region of interest" description="Disordered" evidence="1">
    <location>
        <begin position="480"/>
        <end position="544"/>
    </location>
</feature>
<feature type="compositionally biased region" description="Basic and acidic residues" evidence="1">
    <location>
        <begin position="480"/>
        <end position="491"/>
    </location>
</feature>
<dbReference type="AlphaFoldDB" id="A0A6A6VJ83"/>
<feature type="transmembrane region" description="Helical" evidence="2">
    <location>
        <begin position="447"/>
        <end position="469"/>
    </location>
</feature>
<evidence type="ECO:0000313" key="4">
    <source>
        <dbReference type="Proteomes" id="UP000799440"/>
    </source>
</evidence>
<gene>
    <name evidence="3" type="ORF">M011DRAFT_457250</name>
</gene>
<feature type="compositionally biased region" description="Acidic residues" evidence="1">
    <location>
        <begin position="492"/>
        <end position="518"/>
    </location>
</feature>
<name>A0A6A6VJ83_9PLEO</name>